<comment type="subcellular location">
    <subcellularLocation>
        <location evidence="1">Mitochondrion inner membrane</location>
        <topology evidence="1">Peripheral membrane protein</topology>
        <orientation evidence="1">Intermembrane side</orientation>
    </subcellularLocation>
    <subcellularLocation>
        <location evidence="10">Mitochondrion outer membrane</location>
        <topology evidence="10">Peripheral membrane protein</topology>
        <orientation evidence="10">Intermembrane side</orientation>
    </subcellularLocation>
</comment>
<sequence>MAKVSVVSQLAALKSYLKEGLLCKMKMQKMKAAAAEYGMNSSADCVSRTDDVSMRVFSENVVVARIMRRFCTSVQSCEESVNHPCLTDNATFQALNSETTPRPSTPPAPAVEPAIANQPATSFEEAMRPIAFALFGSLCQAFMHGVNTTKVLGQEKLEAAVLKRPAGQGLVTVSNHVASIDDPLVLAAALPHSALLESAKMRWTLCATDRCHKHALLRPLFRTTKTLPIERGAGLEQFGMREAKNKLAQGDWVHIFPEGTRSRDGKVAPAKRGIGSLVAGSSHDSAQVPLIVPLIHVGMENVIPRGTKLPGVGQEVTVIIGDPIMVDDLIEEHRLTAQPPQVLYDAIADRIGKTLQKMHREHTLGPDEDVPVQPHACAVPQKTENTVTNTYTTSPHSSGTGPHFSHLRLADLRRPVELQWQRREFDACSTSIWGYAAAVIAAADRAPQARYAQA</sequence>
<evidence type="ECO:0000256" key="12">
    <source>
        <dbReference type="RuleBase" id="RU365062"/>
    </source>
</evidence>
<evidence type="ECO:0000256" key="5">
    <source>
        <dbReference type="ARBA" id="ARBA00022792"/>
    </source>
</evidence>
<dbReference type="InterPro" id="IPR000872">
    <property type="entry name" value="Tafazzin"/>
</dbReference>
<reference evidence="14 15" key="1">
    <citation type="journal article" date="2015" name="Genome Biol. Evol.">
        <title>Comparative Genomics of a Bacterivorous Green Alga Reveals Evolutionary Causalities and Consequences of Phago-Mixotrophic Mode of Nutrition.</title>
        <authorList>
            <person name="Burns J.A."/>
            <person name="Paasch A."/>
            <person name="Narechania A."/>
            <person name="Kim E."/>
        </authorList>
    </citation>
    <scope>NUCLEOTIDE SEQUENCE [LARGE SCALE GENOMIC DNA]</scope>
    <source>
        <strain evidence="14 15">PLY_AMNH</strain>
    </source>
</reference>
<organism evidence="14 15">
    <name type="scientific">Cymbomonas tetramitiformis</name>
    <dbReference type="NCBI Taxonomy" id="36881"/>
    <lineage>
        <taxon>Eukaryota</taxon>
        <taxon>Viridiplantae</taxon>
        <taxon>Chlorophyta</taxon>
        <taxon>Pyramimonadophyceae</taxon>
        <taxon>Pyramimonadales</taxon>
        <taxon>Pyramimonadaceae</taxon>
        <taxon>Cymbomonas</taxon>
    </lineage>
</organism>
<keyword evidence="4" id="KW-1000">Mitochondrion outer membrane</keyword>
<comment type="caution">
    <text evidence="14">The sequence shown here is derived from an EMBL/GenBank/DDBJ whole genome shotgun (WGS) entry which is preliminary data.</text>
</comment>
<dbReference type="PRINTS" id="PR00979">
    <property type="entry name" value="TAFAZZIN"/>
</dbReference>
<protein>
    <recommendedName>
        <fullName evidence="12">Tafazzin family protein</fullName>
    </recommendedName>
</protein>
<keyword evidence="8" id="KW-0472">Membrane</keyword>
<comment type="similarity">
    <text evidence="2 12">Belongs to the taffazin family.</text>
</comment>
<keyword evidence="5" id="KW-0999">Mitochondrion inner membrane</keyword>
<dbReference type="EMBL" id="LGRX02029863">
    <property type="protein sequence ID" value="KAK3246388.1"/>
    <property type="molecule type" value="Genomic_DNA"/>
</dbReference>
<dbReference type="CDD" id="cd07989">
    <property type="entry name" value="LPLAT_AGPAT-like"/>
    <property type="match status" value="1"/>
</dbReference>
<evidence type="ECO:0000256" key="2">
    <source>
        <dbReference type="ARBA" id="ARBA00010524"/>
    </source>
</evidence>
<dbReference type="InterPro" id="IPR002123">
    <property type="entry name" value="Plipid/glycerol_acylTrfase"/>
</dbReference>
<keyword evidence="6" id="KW-0443">Lipid metabolism</keyword>
<keyword evidence="3" id="KW-0808">Transferase</keyword>
<evidence type="ECO:0000313" key="14">
    <source>
        <dbReference type="EMBL" id="KAK3246388.1"/>
    </source>
</evidence>
<keyword evidence="15" id="KW-1185">Reference proteome</keyword>
<dbReference type="SUPFAM" id="SSF69593">
    <property type="entry name" value="Glycerol-3-phosphate (1)-acyltransferase"/>
    <property type="match status" value="1"/>
</dbReference>
<evidence type="ECO:0000256" key="7">
    <source>
        <dbReference type="ARBA" id="ARBA00023128"/>
    </source>
</evidence>
<gene>
    <name evidence="14" type="ORF">CYMTET_44071</name>
</gene>
<dbReference type="PANTHER" id="PTHR12497:SF0">
    <property type="entry name" value="TAFAZZIN"/>
    <property type="match status" value="1"/>
</dbReference>
<evidence type="ECO:0000256" key="8">
    <source>
        <dbReference type="ARBA" id="ARBA00023136"/>
    </source>
</evidence>
<evidence type="ECO:0000256" key="3">
    <source>
        <dbReference type="ARBA" id="ARBA00022679"/>
    </source>
</evidence>
<evidence type="ECO:0000256" key="4">
    <source>
        <dbReference type="ARBA" id="ARBA00022787"/>
    </source>
</evidence>
<accession>A0AAE0C0Y4</accession>
<evidence type="ECO:0000259" key="13">
    <source>
        <dbReference type="SMART" id="SM00563"/>
    </source>
</evidence>
<comment type="catalytic activity">
    <reaction evidence="11">
        <text>1'-[1,2-diacyl-sn-glycero-3-phospho],3'-[1-acyl-sn-glycero-3-phospho]-glycerol + a 1,2-diacyl-sn-glycero-3-phosphocholine = a cardiolipin + a 1-acyl-sn-glycero-3-phosphocholine</text>
        <dbReference type="Rhea" id="RHEA:33731"/>
        <dbReference type="ChEBI" id="CHEBI:57643"/>
        <dbReference type="ChEBI" id="CHEBI:58168"/>
        <dbReference type="ChEBI" id="CHEBI:62237"/>
        <dbReference type="ChEBI" id="CHEBI:64743"/>
    </reaction>
    <physiologicalReaction direction="left-to-right" evidence="11">
        <dbReference type="Rhea" id="RHEA:33732"/>
    </physiologicalReaction>
    <physiologicalReaction direction="right-to-left" evidence="11">
        <dbReference type="Rhea" id="RHEA:33733"/>
    </physiologicalReaction>
</comment>
<dbReference type="GO" id="GO:0005741">
    <property type="term" value="C:mitochondrial outer membrane"/>
    <property type="evidence" value="ECO:0007669"/>
    <property type="project" value="UniProtKB-SubCell"/>
</dbReference>
<evidence type="ECO:0000256" key="10">
    <source>
        <dbReference type="ARBA" id="ARBA00024323"/>
    </source>
</evidence>
<feature type="domain" description="Phospholipid/glycerol acyltransferase" evidence="13">
    <location>
        <begin position="170"/>
        <end position="299"/>
    </location>
</feature>
<dbReference type="Proteomes" id="UP001190700">
    <property type="component" value="Unassembled WGS sequence"/>
</dbReference>
<keyword evidence="7" id="KW-0496">Mitochondrion</keyword>
<name>A0AAE0C0Y4_9CHLO</name>
<evidence type="ECO:0000256" key="11">
    <source>
        <dbReference type="ARBA" id="ARBA00047906"/>
    </source>
</evidence>
<dbReference type="GO" id="GO:0006644">
    <property type="term" value="P:phospholipid metabolic process"/>
    <property type="evidence" value="ECO:0007669"/>
    <property type="project" value="InterPro"/>
</dbReference>
<dbReference type="AlphaFoldDB" id="A0AAE0C0Y4"/>
<evidence type="ECO:0000256" key="9">
    <source>
        <dbReference type="ARBA" id="ARBA00023315"/>
    </source>
</evidence>
<keyword evidence="9" id="KW-0012">Acyltransferase</keyword>
<evidence type="ECO:0000256" key="1">
    <source>
        <dbReference type="ARBA" id="ARBA00004137"/>
    </source>
</evidence>
<dbReference type="Pfam" id="PF01553">
    <property type="entry name" value="Acyltransferase"/>
    <property type="match status" value="1"/>
</dbReference>
<evidence type="ECO:0000313" key="15">
    <source>
        <dbReference type="Proteomes" id="UP001190700"/>
    </source>
</evidence>
<dbReference type="PANTHER" id="PTHR12497">
    <property type="entry name" value="TAZ PROTEIN TAFAZZIN"/>
    <property type="match status" value="1"/>
</dbReference>
<evidence type="ECO:0000256" key="6">
    <source>
        <dbReference type="ARBA" id="ARBA00023098"/>
    </source>
</evidence>
<dbReference type="GO" id="GO:0005743">
    <property type="term" value="C:mitochondrial inner membrane"/>
    <property type="evidence" value="ECO:0007669"/>
    <property type="project" value="UniProtKB-SubCell"/>
</dbReference>
<dbReference type="SMART" id="SM00563">
    <property type="entry name" value="PlsC"/>
    <property type="match status" value="1"/>
</dbReference>
<proteinExistence type="inferred from homology"/>
<dbReference type="GO" id="GO:0008374">
    <property type="term" value="F:O-acyltransferase activity"/>
    <property type="evidence" value="ECO:0007669"/>
    <property type="project" value="TreeGrafter"/>
</dbReference>